<dbReference type="AlphaFoldDB" id="A0A2S7IUB6"/>
<feature type="domain" description="DUF6538" evidence="1">
    <location>
        <begin position="10"/>
        <end position="69"/>
    </location>
</feature>
<name>A0A2S7IUB6_9HYPH</name>
<dbReference type="RefSeq" id="WP_104757542.1">
    <property type="nucleotide sequence ID" value="NZ_JBHEEO010000025.1"/>
</dbReference>
<proteinExistence type="predicted"/>
<sequence>MRKVSADIPYLYEHNGFYLYRRAIPNHLRNAVDKRREIKSSLRTTSRNEAIRLYGEADIAAEKRLKALQNGASTKEAIPFEAFAAQAASRGHLLIDLSKVIAKPNLLFKTASEWRKTKTKDPFLFRSFFNAS</sequence>
<dbReference type="OrthoDB" id="9784724at2"/>
<dbReference type="Proteomes" id="UP000238493">
    <property type="component" value="Unassembled WGS sequence"/>
</dbReference>
<evidence type="ECO:0000313" key="2">
    <source>
        <dbReference type="EMBL" id="PQA71605.1"/>
    </source>
</evidence>
<keyword evidence="3" id="KW-1185">Reference proteome</keyword>
<evidence type="ECO:0000259" key="1">
    <source>
        <dbReference type="Pfam" id="PF20172"/>
    </source>
</evidence>
<accession>A0A2S7IUB6</accession>
<reference evidence="2 3" key="1">
    <citation type="submission" date="2018-02" db="EMBL/GenBank/DDBJ databases">
        <title>Draft genome sequence of Ochrobactrum oryzae found in Brazil.</title>
        <authorList>
            <person name="Cerdeira L."/>
            <person name="Andrade F."/>
            <person name="Zacariotto T."/>
            <person name="Barbosa B."/>
            <person name="Santos S."/>
            <person name="Cassetari V."/>
            <person name="Lincopan N."/>
        </authorList>
    </citation>
    <scope>NUCLEOTIDE SEQUENCE [LARGE SCALE GENOMIC DNA]</scope>
    <source>
        <strain evidence="2 3">OA447</strain>
    </source>
</reference>
<organism evidence="2 3">
    <name type="scientific">Brucella oryzae</name>
    <dbReference type="NCBI Taxonomy" id="335286"/>
    <lineage>
        <taxon>Bacteria</taxon>
        <taxon>Pseudomonadati</taxon>
        <taxon>Pseudomonadota</taxon>
        <taxon>Alphaproteobacteria</taxon>
        <taxon>Hyphomicrobiales</taxon>
        <taxon>Brucellaceae</taxon>
        <taxon>Brucella/Ochrobactrum group</taxon>
        <taxon>Brucella</taxon>
    </lineage>
</organism>
<gene>
    <name evidence="2" type="ORF">C3731_21030</name>
</gene>
<dbReference type="Pfam" id="PF20172">
    <property type="entry name" value="DUF6538"/>
    <property type="match status" value="1"/>
</dbReference>
<dbReference type="EMBL" id="PTRC01000059">
    <property type="protein sequence ID" value="PQA71605.1"/>
    <property type="molecule type" value="Genomic_DNA"/>
</dbReference>
<protein>
    <recommendedName>
        <fullName evidence="1">DUF6538 domain-containing protein</fullName>
    </recommendedName>
</protein>
<comment type="caution">
    <text evidence="2">The sequence shown here is derived from an EMBL/GenBank/DDBJ whole genome shotgun (WGS) entry which is preliminary data.</text>
</comment>
<evidence type="ECO:0000313" key="3">
    <source>
        <dbReference type="Proteomes" id="UP000238493"/>
    </source>
</evidence>
<dbReference type="InterPro" id="IPR046668">
    <property type="entry name" value="DUF6538"/>
</dbReference>